<reference evidence="3" key="1">
    <citation type="submission" date="2018-05" db="EMBL/GenBank/DDBJ databases">
        <title>Genome Sequencing of selected type strains of the family Eggerthellaceae.</title>
        <authorList>
            <person name="Danylec N."/>
            <person name="Stoll D.A."/>
            <person name="Doetsch A."/>
            <person name="Huch M."/>
        </authorList>
    </citation>
    <scope>NUCLEOTIDE SEQUENCE [LARGE SCALE GENOMIC DNA]</scope>
    <source>
        <strain evidence="3">DSM 27213</strain>
    </source>
</reference>
<reference evidence="2" key="2">
    <citation type="journal article" date="2019" name="Int. J. Syst. Evol. Microbiol.">
        <title>Gordonibacter faecihominis is a later heterotypic synonym of Gordonibacter urolithinfaciens.</title>
        <authorList>
            <person name="Danylec N."/>
            <person name="Stoll D.A."/>
            <person name="Huch M."/>
        </authorList>
    </citation>
    <scope>NUCLEOTIDE SEQUENCE</scope>
    <source>
        <strain evidence="2">DSM 27213</strain>
    </source>
</reference>
<dbReference type="RefSeq" id="WP_096226559.1">
    <property type="nucleotide sequence ID" value="NZ_CP168029.1"/>
</dbReference>
<dbReference type="Proteomes" id="UP000285258">
    <property type="component" value="Unassembled WGS sequence"/>
</dbReference>
<sequence length="158" mass="17124">MMEKMPPLAKVFEAWSALADGRVSLDGEDRRATVASSNGAKAYTVTWSEDGGTYSSNDNATYWQGYAGYPVIAVLMAQGRLPFDNDMAEGFAHVDWTELNERQKRDYAAAVREVVDERGLDAAQADAAAHEVLDALAALDVTVKRGAARPPRAKSKEA</sequence>
<dbReference type="InterPro" id="IPR016618">
    <property type="entry name" value="UCP014422"/>
</dbReference>
<proteinExistence type="predicted"/>
<name>A0A423UH14_9ACTN</name>
<dbReference type="AlphaFoldDB" id="A0A423UH14"/>
<reference evidence="2" key="3">
    <citation type="journal article" date="2019" name="Microbiol. Resour. Announc.">
        <title>Draft Genome Sequences of Type Strains of Gordonibacter faecihominis, Paraeggerthella hongkongensis, Parvibacter caecicola,Slackia equolifaciens, Slackia faecicanis, and Slackia isoflavoniconvertens.</title>
        <authorList>
            <person name="Danylec N."/>
            <person name="Stoll D.A."/>
            <person name="Dotsch A."/>
            <person name="Huch M."/>
        </authorList>
    </citation>
    <scope>NUCLEOTIDE SEQUENCE</scope>
    <source>
        <strain evidence="2">DSM 27213</strain>
    </source>
</reference>
<organism evidence="2 3">
    <name type="scientific">Gordonibacter urolithinfaciens</name>
    <dbReference type="NCBI Taxonomy" id="1335613"/>
    <lineage>
        <taxon>Bacteria</taxon>
        <taxon>Bacillati</taxon>
        <taxon>Actinomycetota</taxon>
        <taxon>Coriobacteriia</taxon>
        <taxon>Eggerthellales</taxon>
        <taxon>Eggerthellaceae</taxon>
        <taxon>Gordonibacter</taxon>
    </lineage>
</organism>
<evidence type="ECO:0000313" key="4">
    <source>
        <dbReference type="Proteomes" id="UP000462865"/>
    </source>
</evidence>
<gene>
    <name evidence="2" type="ORF">DMP12_13715</name>
    <name evidence="1" type="ORF">GKG38_11540</name>
</gene>
<protein>
    <submittedName>
        <fullName evidence="2">Uncharacterized protein</fullName>
    </submittedName>
</protein>
<accession>A0A423UH14</accession>
<comment type="caution">
    <text evidence="2">The sequence shown here is derived from an EMBL/GenBank/DDBJ whole genome shotgun (WGS) entry which is preliminary data.</text>
</comment>
<evidence type="ECO:0000313" key="1">
    <source>
        <dbReference type="EMBL" id="MSA95674.1"/>
    </source>
</evidence>
<reference evidence="1 4" key="4">
    <citation type="journal article" date="2019" name="Nat. Med.">
        <title>A library of human gut bacterial isolates paired with longitudinal multiomics data enables mechanistic microbiome research.</title>
        <authorList>
            <person name="Poyet M."/>
            <person name="Groussin M."/>
            <person name="Gibbons S.M."/>
            <person name="Avila-Pacheco J."/>
            <person name="Jiang X."/>
            <person name="Kearney S.M."/>
            <person name="Perrotta A.R."/>
            <person name="Berdy B."/>
            <person name="Zhao S."/>
            <person name="Lieberman T.D."/>
            <person name="Swanson P.K."/>
            <person name="Smith M."/>
            <person name="Roesemann S."/>
            <person name="Alexander J.E."/>
            <person name="Rich S.A."/>
            <person name="Livny J."/>
            <person name="Vlamakis H."/>
            <person name="Clish C."/>
            <person name="Bullock K."/>
            <person name="Deik A."/>
            <person name="Scott J."/>
            <person name="Pierce K.A."/>
            <person name="Xavier R.J."/>
            <person name="Alm E.J."/>
        </authorList>
    </citation>
    <scope>NUCLEOTIDE SEQUENCE [LARGE SCALE GENOMIC DNA]</scope>
    <source>
        <strain evidence="1 4">BIOML-A1</strain>
    </source>
</reference>
<dbReference type="Proteomes" id="UP000462865">
    <property type="component" value="Unassembled WGS sequence"/>
</dbReference>
<dbReference type="EMBL" id="QIBW01000026">
    <property type="protein sequence ID" value="ROT88018.1"/>
    <property type="molecule type" value="Genomic_DNA"/>
</dbReference>
<dbReference type="PIRSF" id="PIRSF014422">
    <property type="entry name" value="UCP014422"/>
    <property type="match status" value="1"/>
</dbReference>
<evidence type="ECO:0000313" key="3">
    <source>
        <dbReference type="Proteomes" id="UP000285258"/>
    </source>
</evidence>
<dbReference type="EMBL" id="WKZA01000064">
    <property type="protein sequence ID" value="MSA95674.1"/>
    <property type="molecule type" value="Genomic_DNA"/>
</dbReference>
<evidence type="ECO:0000313" key="2">
    <source>
        <dbReference type="EMBL" id="ROT88018.1"/>
    </source>
</evidence>